<keyword evidence="3" id="KW-0460">Magnesium</keyword>
<sequence length="376" mass="39757">MGESRIAESRVRVLRAPVRDGIAMSFSALPYRTMVLVELEDATGVVGRGESWVNFPGWASTERVATLREGVLPLLDGQDTERIIAVQRRLVGALAPLGRQWGAPGPVSQAISAVDVALWDLRGRRQGSAIADLGGGRVRDEVDVYASSLGPTGVAELAARCRDRGFRAVKVKLGFGSETDDANLAAVRRICGDDVEVYGDANQAWSVEEAVAAAPMLREHGVAWIEEPVRGDRVEDLERLFEATGLAIATGENVYGRAAFWSYVESPAVAVVQPDVSKTGGLTEALAVCALAEARGKKVAPHLYGGAVAYLATLQLAALSPAVSVVEYDVRDNPLRDPLLCDPPQPVSGRLALPAGPGLGAEFDGAALDRLMAATP</sequence>
<gene>
    <name evidence="5" type="ORF">HNR02_006624</name>
</gene>
<evidence type="ECO:0000256" key="1">
    <source>
        <dbReference type="ARBA" id="ARBA00001946"/>
    </source>
</evidence>
<feature type="domain" description="Mandelate racemase/muconate lactonizing enzyme C-terminal" evidence="4">
    <location>
        <begin position="151"/>
        <end position="247"/>
    </location>
</feature>
<evidence type="ECO:0000256" key="3">
    <source>
        <dbReference type="ARBA" id="ARBA00022842"/>
    </source>
</evidence>
<dbReference type="SMART" id="SM00922">
    <property type="entry name" value="MR_MLE"/>
    <property type="match status" value="1"/>
</dbReference>
<dbReference type="SUPFAM" id="SSF54826">
    <property type="entry name" value="Enolase N-terminal domain-like"/>
    <property type="match status" value="1"/>
</dbReference>
<dbReference type="Pfam" id="PF13378">
    <property type="entry name" value="MR_MLE_C"/>
    <property type="match status" value="1"/>
</dbReference>
<dbReference type="InterPro" id="IPR013341">
    <property type="entry name" value="Mandelate_racemase_N_dom"/>
</dbReference>
<keyword evidence="6" id="KW-1185">Reference proteome</keyword>
<dbReference type="InterPro" id="IPR046945">
    <property type="entry name" value="RHMD-like"/>
</dbReference>
<keyword evidence="2" id="KW-0479">Metal-binding</keyword>
<dbReference type="SFLD" id="SFLDS00001">
    <property type="entry name" value="Enolase"/>
    <property type="match status" value="1"/>
</dbReference>
<dbReference type="AlphaFoldDB" id="A0A853BDD7"/>
<dbReference type="InterPro" id="IPR036849">
    <property type="entry name" value="Enolase-like_C_sf"/>
</dbReference>
<evidence type="ECO:0000313" key="5">
    <source>
        <dbReference type="EMBL" id="NYI93249.1"/>
    </source>
</evidence>
<dbReference type="GO" id="GO:0000287">
    <property type="term" value="F:magnesium ion binding"/>
    <property type="evidence" value="ECO:0007669"/>
    <property type="project" value="TreeGrafter"/>
</dbReference>
<accession>A0A853BDD7</accession>
<name>A0A853BDD7_9PSEU</name>
<evidence type="ECO:0000259" key="4">
    <source>
        <dbReference type="SMART" id="SM00922"/>
    </source>
</evidence>
<dbReference type="SFLD" id="SFLDG00179">
    <property type="entry name" value="mandelate_racemase"/>
    <property type="match status" value="1"/>
</dbReference>
<reference evidence="5 6" key="1">
    <citation type="submission" date="2020-07" db="EMBL/GenBank/DDBJ databases">
        <title>Sequencing the genomes of 1000 actinobacteria strains.</title>
        <authorList>
            <person name="Klenk H.-P."/>
        </authorList>
    </citation>
    <scope>NUCLEOTIDE SEQUENCE [LARGE SCALE GENOMIC DNA]</scope>
    <source>
        <strain evidence="5 6">DSM 104006</strain>
    </source>
</reference>
<dbReference type="Proteomes" id="UP000549616">
    <property type="component" value="Unassembled WGS sequence"/>
</dbReference>
<dbReference type="PANTHER" id="PTHR13794:SF58">
    <property type="entry name" value="MITOCHONDRIAL ENOLASE SUPERFAMILY MEMBER 1"/>
    <property type="match status" value="1"/>
</dbReference>
<organism evidence="5 6">
    <name type="scientific">Amycolatopsis endophytica</name>
    <dbReference type="NCBI Taxonomy" id="860233"/>
    <lineage>
        <taxon>Bacteria</taxon>
        <taxon>Bacillati</taxon>
        <taxon>Actinomycetota</taxon>
        <taxon>Actinomycetes</taxon>
        <taxon>Pseudonocardiales</taxon>
        <taxon>Pseudonocardiaceae</taxon>
        <taxon>Amycolatopsis</taxon>
    </lineage>
</organism>
<dbReference type="SUPFAM" id="SSF51604">
    <property type="entry name" value="Enolase C-terminal domain-like"/>
    <property type="match status" value="1"/>
</dbReference>
<dbReference type="CDD" id="cd03316">
    <property type="entry name" value="MR_like"/>
    <property type="match status" value="1"/>
</dbReference>
<evidence type="ECO:0000313" key="6">
    <source>
        <dbReference type="Proteomes" id="UP000549616"/>
    </source>
</evidence>
<dbReference type="InterPro" id="IPR029065">
    <property type="entry name" value="Enolase_C-like"/>
</dbReference>
<dbReference type="Gene3D" id="3.20.20.120">
    <property type="entry name" value="Enolase-like C-terminal domain"/>
    <property type="match status" value="1"/>
</dbReference>
<comment type="cofactor">
    <cofactor evidence="1">
        <name>Mg(2+)</name>
        <dbReference type="ChEBI" id="CHEBI:18420"/>
    </cofactor>
</comment>
<dbReference type="InterPro" id="IPR018110">
    <property type="entry name" value="Mandel_Rmase/mucon_lact_enz_CS"/>
</dbReference>
<dbReference type="RefSeq" id="WP_179777447.1">
    <property type="nucleotide sequence ID" value="NZ_JACCFK010000002.1"/>
</dbReference>
<dbReference type="Pfam" id="PF02746">
    <property type="entry name" value="MR_MLE_N"/>
    <property type="match status" value="1"/>
</dbReference>
<dbReference type="GO" id="GO:0009063">
    <property type="term" value="P:amino acid catabolic process"/>
    <property type="evidence" value="ECO:0007669"/>
    <property type="project" value="InterPro"/>
</dbReference>
<comment type="caution">
    <text evidence="5">The sequence shown here is derived from an EMBL/GenBank/DDBJ whole genome shotgun (WGS) entry which is preliminary data.</text>
</comment>
<dbReference type="PROSITE" id="PS00909">
    <property type="entry name" value="MR_MLE_2"/>
    <property type="match status" value="1"/>
</dbReference>
<dbReference type="Gene3D" id="3.30.390.10">
    <property type="entry name" value="Enolase-like, N-terminal domain"/>
    <property type="match status" value="1"/>
</dbReference>
<evidence type="ECO:0000256" key="2">
    <source>
        <dbReference type="ARBA" id="ARBA00022723"/>
    </source>
</evidence>
<proteinExistence type="predicted"/>
<dbReference type="InterPro" id="IPR013342">
    <property type="entry name" value="Mandelate_racemase_C"/>
</dbReference>
<dbReference type="GO" id="GO:0016836">
    <property type="term" value="F:hydro-lyase activity"/>
    <property type="evidence" value="ECO:0007669"/>
    <property type="project" value="TreeGrafter"/>
</dbReference>
<dbReference type="EMBL" id="JACCFK010000002">
    <property type="protein sequence ID" value="NYI93249.1"/>
    <property type="molecule type" value="Genomic_DNA"/>
</dbReference>
<dbReference type="PANTHER" id="PTHR13794">
    <property type="entry name" value="ENOLASE SUPERFAMILY, MANDELATE RACEMASE"/>
    <property type="match status" value="1"/>
</dbReference>
<dbReference type="GO" id="GO:0016052">
    <property type="term" value="P:carbohydrate catabolic process"/>
    <property type="evidence" value="ECO:0007669"/>
    <property type="project" value="TreeGrafter"/>
</dbReference>
<dbReference type="InterPro" id="IPR029017">
    <property type="entry name" value="Enolase-like_N"/>
</dbReference>
<protein>
    <submittedName>
        <fullName evidence="5">L-alanine-DL-glutamate epimerase-like enolase superfamily enzyme</fullName>
    </submittedName>
</protein>